<organism evidence="1 2">
    <name type="scientific">Lentinus tigrinus ALCF2SS1-6</name>
    <dbReference type="NCBI Taxonomy" id="1328759"/>
    <lineage>
        <taxon>Eukaryota</taxon>
        <taxon>Fungi</taxon>
        <taxon>Dikarya</taxon>
        <taxon>Basidiomycota</taxon>
        <taxon>Agaricomycotina</taxon>
        <taxon>Agaricomycetes</taxon>
        <taxon>Polyporales</taxon>
        <taxon>Polyporaceae</taxon>
        <taxon>Lentinus</taxon>
    </lineage>
</organism>
<gene>
    <name evidence="1" type="ORF">L227DRAFT_358333</name>
</gene>
<evidence type="ECO:0000313" key="1">
    <source>
        <dbReference type="EMBL" id="RPD63673.1"/>
    </source>
</evidence>
<name>A0A5C2SIR1_9APHY</name>
<dbReference type="AlphaFoldDB" id="A0A5C2SIR1"/>
<dbReference type="EMBL" id="ML122255">
    <property type="protein sequence ID" value="RPD63673.1"/>
    <property type="molecule type" value="Genomic_DNA"/>
</dbReference>
<sequence>MSPTARPIPDDPPVSTVRRFVATPCCQDVRQLSREQTELLPPSSAYVTWLTPIFRLPGRFRAAGGQAFPWTDVQGNHLSSRPHRRPILRANKSSDLPHRQIVILKAAYLPLLPHNKAKHRQSTVLRLRTRRRLNNAHGDLRWNKRCMRRDHVLSQALVQPLESWPGCFSPVRRGVVPQSDCVRKLSMSSGGFRTSTWSLVSIRESMAAICFLTHPPPPALKR</sequence>
<protein>
    <submittedName>
        <fullName evidence="1">Uncharacterized protein</fullName>
    </submittedName>
</protein>
<reference evidence="1" key="1">
    <citation type="journal article" date="2018" name="Genome Biol. Evol.">
        <title>Genomics and development of Lentinus tigrinus, a white-rot wood-decaying mushroom with dimorphic fruiting bodies.</title>
        <authorList>
            <person name="Wu B."/>
            <person name="Xu Z."/>
            <person name="Knudson A."/>
            <person name="Carlson A."/>
            <person name="Chen N."/>
            <person name="Kovaka S."/>
            <person name="LaButti K."/>
            <person name="Lipzen A."/>
            <person name="Pennachio C."/>
            <person name="Riley R."/>
            <person name="Schakwitz W."/>
            <person name="Umezawa K."/>
            <person name="Ohm R.A."/>
            <person name="Grigoriev I.V."/>
            <person name="Nagy L.G."/>
            <person name="Gibbons J."/>
            <person name="Hibbett D."/>
        </authorList>
    </citation>
    <scope>NUCLEOTIDE SEQUENCE [LARGE SCALE GENOMIC DNA]</scope>
    <source>
        <strain evidence="1">ALCF2SS1-6</strain>
    </source>
</reference>
<keyword evidence="2" id="KW-1185">Reference proteome</keyword>
<evidence type="ECO:0000313" key="2">
    <source>
        <dbReference type="Proteomes" id="UP000313359"/>
    </source>
</evidence>
<proteinExistence type="predicted"/>
<accession>A0A5C2SIR1</accession>
<dbReference type="Proteomes" id="UP000313359">
    <property type="component" value="Unassembled WGS sequence"/>
</dbReference>